<feature type="domain" description="DUF7730" evidence="2">
    <location>
        <begin position="68"/>
        <end position="240"/>
    </location>
</feature>
<dbReference type="Proteomes" id="UP000266188">
    <property type="component" value="Unassembled WGS sequence"/>
</dbReference>
<feature type="region of interest" description="Disordered" evidence="1">
    <location>
        <begin position="1"/>
        <end position="20"/>
    </location>
</feature>
<dbReference type="PANTHER" id="PTHR38790">
    <property type="entry name" value="2EXR DOMAIN-CONTAINING PROTEIN-RELATED"/>
    <property type="match status" value="1"/>
</dbReference>
<sequence length="326" mass="37800">MDPENTVSEQPELMAPKSLFGPYKQTRQNVIQAHGYAEVASPSKDKPDAQMQAADKEPLTVKQPDSTQTQTAAFFRLPAEIRWQIYEDLFTNRRVEIIRTKNRDPSRGKLGRYRLSCRQRRPRDPKNQTAPTVGPFTMTPIPIGLIFSCKRIYNETVLQLYWTTQFIFNTTNSMTRFLRTTSKDAQANIRHVELNQIMYNEPRFTEFRYYKLRSDLAWSMACEEMALNFTSLKVLHVDLAILDWPIRLVVGESWSEPLLYFGRGHGLEFANVKLSMTMFNEEKLKAAALAVEKEIMNPVAYQTREDERLARELAGPVRTKILRLII</sequence>
<dbReference type="InterPro" id="IPR056632">
    <property type="entry name" value="DUF7730"/>
</dbReference>
<evidence type="ECO:0000313" key="3">
    <source>
        <dbReference type="EMBL" id="RJE18919.1"/>
    </source>
</evidence>
<dbReference type="Pfam" id="PF24864">
    <property type="entry name" value="DUF7730"/>
    <property type="match status" value="1"/>
</dbReference>
<dbReference type="PANTHER" id="PTHR38790:SF8">
    <property type="entry name" value="F-BOX DOMAIN-CONTAINING PROTEIN"/>
    <property type="match status" value="1"/>
</dbReference>
<gene>
    <name evidence="3" type="ORF">PHISCL_08737</name>
</gene>
<comment type="caution">
    <text evidence="3">The sequence shown here is derived from an EMBL/GenBank/DDBJ whole genome shotgun (WGS) entry which is preliminary data.</text>
</comment>
<evidence type="ECO:0000259" key="2">
    <source>
        <dbReference type="Pfam" id="PF24864"/>
    </source>
</evidence>
<evidence type="ECO:0000256" key="1">
    <source>
        <dbReference type="SAM" id="MobiDB-lite"/>
    </source>
</evidence>
<accession>A0A3A2Z751</accession>
<organism evidence="3 4">
    <name type="scientific">Aspergillus sclerotialis</name>
    <dbReference type="NCBI Taxonomy" id="2070753"/>
    <lineage>
        <taxon>Eukaryota</taxon>
        <taxon>Fungi</taxon>
        <taxon>Dikarya</taxon>
        <taxon>Ascomycota</taxon>
        <taxon>Pezizomycotina</taxon>
        <taxon>Eurotiomycetes</taxon>
        <taxon>Eurotiomycetidae</taxon>
        <taxon>Eurotiales</taxon>
        <taxon>Aspergillaceae</taxon>
        <taxon>Aspergillus</taxon>
        <taxon>Aspergillus subgen. Polypaecilum</taxon>
    </lineage>
</organism>
<dbReference type="OrthoDB" id="4757095at2759"/>
<reference evidence="4" key="1">
    <citation type="submission" date="2017-02" db="EMBL/GenBank/DDBJ databases">
        <authorList>
            <person name="Tafer H."/>
            <person name="Lopandic K."/>
        </authorList>
    </citation>
    <scope>NUCLEOTIDE SEQUENCE [LARGE SCALE GENOMIC DNA]</scope>
    <source>
        <strain evidence="4">CBS 366.77</strain>
    </source>
</reference>
<keyword evidence="4" id="KW-1185">Reference proteome</keyword>
<feature type="compositionally biased region" description="Basic and acidic residues" evidence="1">
    <location>
        <begin position="43"/>
        <end position="59"/>
    </location>
</feature>
<feature type="region of interest" description="Disordered" evidence="1">
    <location>
        <begin position="37"/>
        <end position="66"/>
    </location>
</feature>
<name>A0A3A2Z751_9EURO</name>
<proteinExistence type="predicted"/>
<dbReference type="EMBL" id="MVGC01000473">
    <property type="protein sequence ID" value="RJE18919.1"/>
    <property type="molecule type" value="Genomic_DNA"/>
</dbReference>
<dbReference type="AlphaFoldDB" id="A0A3A2Z751"/>
<protein>
    <recommendedName>
        <fullName evidence="2">DUF7730 domain-containing protein</fullName>
    </recommendedName>
</protein>
<dbReference type="STRING" id="2070753.A0A3A2Z751"/>
<evidence type="ECO:0000313" key="4">
    <source>
        <dbReference type="Proteomes" id="UP000266188"/>
    </source>
</evidence>